<gene>
    <name evidence="2" type="ORF">CRE_07241</name>
</gene>
<name>E3M237_CAERE</name>
<organism evidence="3">
    <name type="scientific">Caenorhabditis remanei</name>
    <name type="common">Caenorhabditis vulgaris</name>
    <dbReference type="NCBI Taxonomy" id="31234"/>
    <lineage>
        <taxon>Eukaryota</taxon>
        <taxon>Metazoa</taxon>
        <taxon>Ecdysozoa</taxon>
        <taxon>Nematoda</taxon>
        <taxon>Chromadorea</taxon>
        <taxon>Rhabditida</taxon>
        <taxon>Rhabditina</taxon>
        <taxon>Rhabditomorpha</taxon>
        <taxon>Rhabditoidea</taxon>
        <taxon>Rhabditidae</taxon>
        <taxon>Peloderinae</taxon>
        <taxon>Caenorhabditis</taxon>
    </lineage>
</organism>
<dbReference type="Proteomes" id="UP000008281">
    <property type="component" value="Unassembled WGS sequence"/>
</dbReference>
<keyword evidence="3" id="KW-1185">Reference proteome</keyword>
<sequence>MSETLNEETKKLNASIESFKVTSSEFRAKYHSDKFKSADTASKAEALRRLVQFYFELEDVLNTARSVARYAKTLEKSEKTEHLDAEFLHISLSLHESSPWMCRYIAFFQMELENYNRLPIAQPRISSVHVFLAKYAVLEITKIIKKNAKNLKRENRKMKIEMEKLKKRNAKLSSKIDQLKKKVEKNKKEEEELKNAKESINQLS</sequence>
<feature type="region of interest" description="Disordered" evidence="1">
    <location>
        <begin position="176"/>
        <end position="204"/>
    </location>
</feature>
<feature type="compositionally biased region" description="Basic and acidic residues" evidence="1">
    <location>
        <begin position="177"/>
        <end position="197"/>
    </location>
</feature>
<proteinExistence type="predicted"/>
<dbReference type="EMBL" id="DS268422">
    <property type="protein sequence ID" value="EFO89958.1"/>
    <property type="molecule type" value="Genomic_DNA"/>
</dbReference>
<reference evidence="2" key="1">
    <citation type="submission" date="2007-07" db="EMBL/GenBank/DDBJ databases">
        <title>PCAP assembly of the Caenorhabditis remanei genome.</title>
        <authorList>
            <consortium name="The Caenorhabditis remanei Sequencing Consortium"/>
            <person name="Wilson R.K."/>
        </authorList>
    </citation>
    <scope>NUCLEOTIDE SEQUENCE [LARGE SCALE GENOMIC DNA]</scope>
    <source>
        <strain evidence="2">PB4641</strain>
    </source>
</reference>
<dbReference type="AlphaFoldDB" id="E3M237"/>
<protein>
    <submittedName>
        <fullName evidence="2">Uncharacterized protein</fullName>
    </submittedName>
</protein>
<evidence type="ECO:0000256" key="1">
    <source>
        <dbReference type="SAM" id="MobiDB-lite"/>
    </source>
</evidence>
<evidence type="ECO:0000313" key="2">
    <source>
        <dbReference type="EMBL" id="EFO89958.1"/>
    </source>
</evidence>
<evidence type="ECO:0000313" key="3">
    <source>
        <dbReference type="Proteomes" id="UP000008281"/>
    </source>
</evidence>
<accession>E3M237</accession>
<dbReference type="HOGENOM" id="CLU_1344367_0_0_1"/>